<evidence type="ECO:0000313" key="10">
    <source>
        <dbReference type="EMBL" id="HET97714.1"/>
    </source>
</evidence>
<feature type="binding site" evidence="8">
    <location>
        <position position="69"/>
    </location>
    <ligand>
        <name>substrate</name>
    </ligand>
</feature>
<feature type="binding site" evidence="8">
    <location>
        <begin position="79"/>
        <end position="80"/>
    </location>
    <ligand>
        <name>substrate</name>
    </ligand>
</feature>
<feature type="active site" evidence="9">
    <location>
        <position position="78"/>
    </location>
</feature>
<organism evidence="10">
    <name type="scientific">Desulfurivibrio alkaliphilus</name>
    <dbReference type="NCBI Taxonomy" id="427923"/>
    <lineage>
        <taxon>Bacteria</taxon>
        <taxon>Pseudomonadati</taxon>
        <taxon>Thermodesulfobacteriota</taxon>
        <taxon>Desulfobulbia</taxon>
        <taxon>Desulfobulbales</taxon>
        <taxon>Desulfobulbaceae</taxon>
        <taxon>Desulfurivibrio</taxon>
    </lineage>
</organism>
<dbReference type="GO" id="GO:0009089">
    <property type="term" value="P:lysine biosynthetic process via diaminopimelate"/>
    <property type="evidence" value="ECO:0007669"/>
    <property type="project" value="UniProtKB-UniRule"/>
</dbReference>
<proteinExistence type="inferred from homology"/>
<evidence type="ECO:0000256" key="6">
    <source>
        <dbReference type="ARBA" id="ARBA00023235"/>
    </source>
</evidence>
<feature type="binding site" evidence="8">
    <location>
        <begin position="202"/>
        <end position="203"/>
    </location>
    <ligand>
        <name>substrate</name>
    </ligand>
</feature>
<comment type="subcellular location">
    <subcellularLocation>
        <location evidence="8">Cytoplasm</location>
    </subcellularLocation>
</comment>
<dbReference type="PANTHER" id="PTHR31689">
    <property type="entry name" value="DIAMINOPIMELATE EPIMERASE, CHLOROPLASTIC"/>
    <property type="match status" value="1"/>
</dbReference>
<feature type="binding site" evidence="8">
    <location>
        <position position="15"/>
    </location>
    <ligand>
        <name>substrate</name>
    </ligand>
</feature>
<dbReference type="NCBIfam" id="TIGR00652">
    <property type="entry name" value="DapF"/>
    <property type="match status" value="1"/>
</dbReference>
<dbReference type="GO" id="GO:0008837">
    <property type="term" value="F:diaminopimelate epimerase activity"/>
    <property type="evidence" value="ECO:0007669"/>
    <property type="project" value="UniProtKB-UniRule"/>
</dbReference>
<evidence type="ECO:0000256" key="1">
    <source>
        <dbReference type="ARBA" id="ARBA00005196"/>
    </source>
</evidence>
<evidence type="ECO:0000256" key="9">
    <source>
        <dbReference type="PROSITE-ProRule" id="PRU10125"/>
    </source>
</evidence>
<keyword evidence="8" id="KW-0963">Cytoplasm</keyword>
<feature type="binding site" evidence="8">
    <location>
        <position position="184"/>
    </location>
    <ligand>
        <name>substrate</name>
    </ligand>
</feature>
<dbReference type="Proteomes" id="UP000885986">
    <property type="component" value="Unassembled WGS sequence"/>
</dbReference>
<dbReference type="AlphaFoldDB" id="A0A7C2TKH0"/>
<comment type="catalytic activity">
    <reaction evidence="7 8">
        <text>(2S,6S)-2,6-diaminopimelate = meso-2,6-diaminopimelate</text>
        <dbReference type="Rhea" id="RHEA:15393"/>
        <dbReference type="ChEBI" id="CHEBI:57609"/>
        <dbReference type="ChEBI" id="CHEBI:57791"/>
        <dbReference type="EC" id="5.1.1.7"/>
    </reaction>
</comment>
<evidence type="ECO:0000256" key="7">
    <source>
        <dbReference type="ARBA" id="ARBA00051712"/>
    </source>
</evidence>
<keyword evidence="5 8" id="KW-0457">Lysine biosynthesis</keyword>
<reference evidence="10" key="1">
    <citation type="journal article" date="2020" name="mSystems">
        <title>Genome- and Community-Level Interaction Insights into Carbon Utilization and Element Cycling Functions of Hydrothermarchaeota in Hydrothermal Sediment.</title>
        <authorList>
            <person name="Zhou Z."/>
            <person name="Liu Y."/>
            <person name="Xu W."/>
            <person name="Pan J."/>
            <person name="Luo Z.H."/>
            <person name="Li M."/>
        </authorList>
    </citation>
    <scope>NUCLEOTIDE SEQUENCE [LARGE SCALE GENOMIC DNA]</scope>
    <source>
        <strain evidence="10">SpSt-1224</strain>
    </source>
</reference>
<name>A0A7C2TKH0_9BACT</name>
<dbReference type="InterPro" id="IPR018510">
    <property type="entry name" value="DAP_epimerase_AS"/>
</dbReference>
<dbReference type="PANTHER" id="PTHR31689:SF0">
    <property type="entry name" value="DIAMINOPIMELATE EPIMERASE"/>
    <property type="match status" value="1"/>
</dbReference>
<evidence type="ECO:0000256" key="8">
    <source>
        <dbReference type="HAMAP-Rule" id="MF_00197"/>
    </source>
</evidence>
<evidence type="ECO:0000256" key="3">
    <source>
        <dbReference type="ARBA" id="ARBA00013080"/>
    </source>
</evidence>
<evidence type="ECO:0000256" key="2">
    <source>
        <dbReference type="ARBA" id="ARBA00010219"/>
    </source>
</evidence>
<feature type="site" description="Could be important to modulate the pK values of the two catalytic cysteine residues" evidence="8">
    <location>
        <position position="202"/>
    </location>
</feature>
<dbReference type="EC" id="5.1.1.7" evidence="3 8"/>
<dbReference type="GO" id="GO:0005829">
    <property type="term" value="C:cytosol"/>
    <property type="evidence" value="ECO:0007669"/>
    <property type="project" value="TreeGrafter"/>
</dbReference>
<dbReference type="PROSITE" id="PS01326">
    <property type="entry name" value="DAP_EPIMERASE"/>
    <property type="match status" value="1"/>
</dbReference>
<comment type="pathway">
    <text evidence="1 8">Amino-acid biosynthesis; L-lysine biosynthesis via DAP pathway; DL-2,6-diaminopimelate from LL-2,6-diaminopimelate: step 1/1.</text>
</comment>
<keyword evidence="4 8" id="KW-0028">Amino-acid biosynthesis</keyword>
<feature type="binding site" evidence="8">
    <location>
        <begin position="213"/>
        <end position="214"/>
    </location>
    <ligand>
        <name>substrate</name>
    </ligand>
</feature>
<dbReference type="HAMAP" id="MF_00197">
    <property type="entry name" value="DAP_epimerase"/>
    <property type="match status" value="1"/>
</dbReference>
<dbReference type="UniPathway" id="UPA00034">
    <property type="reaction ID" value="UER00025"/>
</dbReference>
<feature type="active site" description="Proton donor" evidence="8">
    <location>
        <position position="78"/>
    </location>
</feature>
<gene>
    <name evidence="8" type="primary">dapF</name>
    <name evidence="10" type="ORF">ENN98_03280</name>
</gene>
<dbReference type="Pfam" id="PF01678">
    <property type="entry name" value="DAP_epimerase"/>
    <property type="match status" value="2"/>
</dbReference>
<comment type="subunit">
    <text evidence="8">Homodimer.</text>
</comment>
<comment type="similarity">
    <text evidence="2 8">Belongs to the diaminopimelate epimerase family.</text>
</comment>
<evidence type="ECO:0000256" key="5">
    <source>
        <dbReference type="ARBA" id="ARBA00023154"/>
    </source>
</evidence>
<accession>A0A7C2TKH0</accession>
<keyword evidence="6 8" id="KW-0413">Isomerase</keyword>
<feature type="site" description="Could be important to modulate the pK values of the two catalytic cysteine residues" evidence="8">
    <location>
        <position position="152"/>
    </location>
</feature>
<dbReference type="Gene3D" id="3.10.310.10">
    <property type="entry name" value="Diaminopimelate Epimerase, Chain A, domain 1"/>
    <property type="match status" value="2"/>
</dbReference>
<comment type="function">
    <text evidence="8">Catalyzes the stereoinversion of LL-2,6-diaminopimelate (L,L-DAP) to meso-diaminopimelate (meso-DAP), a precursor of L-lysine and an essential component of the bacterial peptidoglycan.</text>
</comment>
<sequence>MRFPVSFTKMSGAGNDFILLDHRRPLFADTAAAQRFAKGVCERKFAVGADGLILIEGSDRADFRWQFFNADGSIAEMCGNGARCAARFAHERGIAPARMTFLTLAGMIEAEVVGTSVLLTMTPPLDGRLNQRLPGPDGREVTVHSLNTGVPHAVIFSEELERVPVREWGCHFRFHPHFAPAGTNVNFVARGENNLLRVRTYERGVEDETLACGTGAVASALVAARLGLVASPTRIITSGREELVIHYRLAGEEFSQVRLEGPADFIYEGSLHQEALRRA</sequence>
<evidence type="ECO:0000256" key="4">
    <source>
        <dbReference type="ARBA" id="ARBA00022605"/>
    </source>
</evidence>
<dbReference type="EMBL" id="DSDS01000074">
    <property type="protein sequence ID" value="HET97714.1"/>
    <property type="molecule type" value="Genomic_DNA"/>
</dbReference>
<dbReference type="SUPFAM" id="SSF54506">
    <property type="entry name" value="Diaminopimelate epimerase-like"/>
    <property type="match status" value="2"/>
</dbReference>
<feature type="active site" description="Proton acceptor" evidence="8">
    <location>
        <position position="212"/>
    </location>
</feature>
<protein>
    <recommendedName>
        <fullName evidence="3 8">Diaminopimelate epimerase</fullName>
        <shortName evidence="8">DAP epimerase</shortName>
        <ecNumber evidence="3 8">5.1.1.7</ecNumber>
    </recommendedName>
    <alternativeName>
        <fullName evidence="8">PLP-independent amino acid racemase</fullName>
    </alternativeName>
</protein>
<comment type="caution">
    <text evidence="10">The sequence shown here is derived from an EMBL/GenBank/DDBJ whole genome shotgun (WGS) entry which is preliminary data.</text>
</comment>
<comment type="caution">
    <text evidence="8">Lacks conserved residue(s) required for the propagation of feature annotation.</text>
</comment>
<dbReference type="InterPro" id="IPR001653">
    <property type="entry name" value="DAP_epimerase_DapF"/>
</dbReference>